<gene>
    <name evidence="4" type="ORF">V8G54_010229</name>
</gene>
<dbReference type="GO" id="GO:0006952">
    <property type="term" value="P:defense response"/>
    <property type="evidence" value="ECO:0007669"/>
    <property type="project" value="InterPro"/>
</dbReference>
<dbReference type="PANTHER" id="PTHR11017">
    <property type="entry name" value="LEUCINE-RICH REPEAT-CONTAINING PROTEIN"/>
    <property type="match status" value="1"/>
</dbReference>
<dbReference type="InterPro" id="IPR058192">
    <property type="entry name" value="WHD_ROQ1-like"/>
</dbReference>
<dbReference type="Gene3D" id="3.40.50.10140">
    <property type="entry name" value="Toll/interleukin-1 receptor homology (TIR) domain"/>
    <property type="match status" value="1"/>
</dbReference>
<name>A0AAQ3NYG7_VIGMU</name>
<dbReference type="PANTHER" id="PTHR11017:SF560">
    <property type="entry name" value="RESISTANCE PROTEIN (TIR-NBS-LRR CLASS), PUTATIVE-RELATED"/>
    <property type="match status" value="1"/>
</dbReference>
<protein>
    <recommendedName>
        <fullName evidence="3">TIR domain-containing protein</fullName>
    </recommendedName>
</protein>
<keyword evidence="5" id="KW-1185">Reference proteome</keyword>
<dbReference type="SUPFAM" id="SSF52058">
    <property type="entry name" value="L domain-like"/>
    <property type="match status" value="1"/>
</dbReference>
<dbReference type="InterPro" id="IPR000157">
    <property type="entry name" value="TIR_dom"/>
</dbReference>
<dbReference type="AlphaFoldDB" id="A0AAQ3NYG7"/>
<evidence type="ECO:0000256" key="2">
    <source>
        <dbReference type="ARBA" id="ARBA00022737"/>
    </source>
</evidence>
<dbReference type="EMBL" id="CP144698">
    <property type="protein sequence ID" value="WVZ17247.1"/>
    <property type="molecule type" value="Genomic_DNA"/>
</dbReference>
<feature type="domain" description="TIR" evidence="3">
    <location>
        <begin position="12"/>
        <end position="179"/>
    </location>
</feature>
<evidence type="ECO:0000259" key="3">
    <source>
        <dbReference type="PROSITE" id="PS50104"/>
    </source>
</evidence>
<accession>A0AAQ3NYG7</accession>
<dbReference type="Pfam" id="PF23282">
    <property type="entry name" value="WHD_ROQ1"/>
    <property type="match status" value="1"/>
</dbReference>
<dbReference type="InterPro" id="IPR027417">
    <property type="entry name" value="P-loop_NTPase"/>
</dbReference>
<dbReference type="SMART" id="SM00255">
    <property type="entry name" value="TIR"/>
    <property type="match status" value="1"/>
</dbReference>
<dbReference type="GO" id="GO:0043531">
    <property type="term" value="F:ADP binding"/>
    <property type="evidence" value="ECO:0007669"/>
    <property type="project" value="InterPro"/>
</dbReference>
<dbReference type="Gene3D" id="1.10.8.430">
    <property type="entry name" value="Helical domain of apoptotic protease-activating factors"/>
    <property type="match status" value="1"/>
</dbReference>
<dbReference type="InterPro" id="IPR035897">
    <property type="entry name" value="Toll_tir_struct_dom_sf"/>
</dbReference>
<dbReference type="PRINTS" id="PR00364">
    <property type="entry name" value="DISEASERSIST"/>
</dbReference>
<evidence type="ECO:0000313" key="4">
    <source>
        <dbReference type="EMBL" id="WVZ17247.1"/>
    </source>
</evidence>
<dbReference type="InterPro" id="IPR032675">
    <property type="entry name" value="LRR_dom_sf"/>
</dbReference>
<proteinExistence type="predicted"/>
<dbReference type="InterPro" id="IPR044974">
    <property type="entry name" value="Disease_R_plants"/>
</dbReference>
<keyword evidence="2" id="KW-0677">Repeat</keyword>
<dbReference type="SUPFAM" id="SSF52540">
    <property type="entry name" value="P-loop containing nucleoside triphosphate hydrolases"/>
    <property type="match status" value="1"/>
</dbReference>
<dbReference type="Pfam" id="PF00931">
    <property type="entry name" value="NB-ARC"/>
    <property type="match status" value="1"/>
</dbReference>
<sequence>MEFASSSSKLPRYYDVLINFNGEDIRRKFVSHLDSVLSSVGLTTFLHHQNAVESTHLQQPILDLCRVVIVVFTKTYSESAWCLHQLQQIIQWHQTYCRHVLPVYYEIQPSDVRLQKGDFGKAFKATAHQTFSAKQLQHGMSRWSHALTKAANFFGWNGSNSRSDAELVDQIVKSVLNSSVLSATKFPVGLQYKVEKLIQTIKDKSMDVCIIGICGMEGSGKTTLAKVIYHQIHGTFLHKSFIEDIAQVSESRGRVHLQEQLLSDVLNTKVKIDSLEMGRNMIRDRLFGKRVLIVLDDMDNYIPLLDLSKIRSWLSEGTVIIMTTSYKELLNKYQIHPYFVVNPMKENESLELLSWHAFREAKPNEEYDYLARRVISYCGGLPLVLEVIGSTLFERTEEEWHNVLFELEKIPIIDVLPKLQISLNRLRNQMEMDLFLDVCCFFVGKDRVYATKILNGSRVEADSDTSVLHGFRVDAENGIRVLMDRNLIKVKSNNKFGIHPVLQEIGLAIFRKISRKKGWKNGQLLFDVDTEYALEVNDESKDYEVLPVLLSTRREPSRLPKDAVNSENLPLKLRWISFHGFSIQDLPNVFNAHDAIAIELKHSLLQFFWEEPQVLKSLKVLNLSHSLYLTRTPDFSRLPNLEELILKDCPRLREVHQSIGHLSYLILLNLKDCKCLSNLPQEVYNLNSLRTLILSGCSKIDPMEKDILRMKSLITLIAENTSAKQVPFSIVSSKAIGYISLRGFERLSCNPFPSIIIRSWMSPTMNPISYINSLCMDIDNSWENIGPLLSTLKYLRSVLVQCDTEFELYKQVKNILVDYYSNITESEISKQHLRSSLIGVGAYHEFFHAVSDNISEVLASSVSSDISLPGDNQPYWLGYMGEGDSVSFIVPPDNDIKGMVLCVVYVPTPEIVATECPRSVLIVNYTKCTLHIHMHGEIISFNDIDWQTIRSNLESGDKVEIFVTFSQGLVVKNTYVYLICGESHYLEKPSSLSQNETHLHQTLRSTYGVGQLASNYSAGRGGILKHQPSTSSTFDQSNVVSKKAYDANLSRFDNLQNLVKTLLPQQGQSPIIIPPSHTTFVQEEDHDDDSDDYNDY</sequence>
<evidence type="ECO:0000256" key="1">
    <source>
        <dbReference type="ARBA" id="ARBA00022614"/>
    </source>
</evidence>
<evidence type="ECO:0000313" key="5">
    <source>
        <dbReference type="Proteomes" id="UP001374535"/>
    </source>
</evidence>
<dbReference type="Proteomes" id="UP001374535">
    <property type="component" value="Chromosome 3"/>
</dbReference>
<dbReference type="SUPFAM" id="SSF52200">
    <property type="entry name" value="Toll/Interleukin receptor TIR domain"/>
    <property type="match status" value="1"/>
</dbReference>
<dbReference type="Gene3D" id="3.40.50.300">
    <property type="entry name" value="P-loop containing nucleotide triphosphate hydrolases"/>
    <property type="match status" value="1"/>
</dbReference>
<reference evidence="4 5" key="1">
    <citation type="journal article" date="2023" name="Life. Sci Alliance">
        <title>Evolutionary insights into 3D genome organization and epigenetic landscape of Vigna mungo.</title>
        <authorList>
            <person name="Junaid A."/>
            <person name="Singh B."/>
            <person name="Bhatia S."/>
        </authorList>
    </citation>
    <scope>NUCLEOTIDE SEQUENCE [LARGE SCALE GENOMIC DNA]</scope>
    <source>
        <strain evidence="4">Urdbean</strain>
    </source>
</reference>
<dbReference type="PROSITE" id="PS50104">
    <property type="entry name" value="TIR"/>
    <property type="match status" value="1"/>
</dbReference>
<dbReference type="Pfam" id="PF01582">
    <property type="entry name" value="TIR"/>
    <property type="match status" value="1"/>
</dbReference>
<dbReference type="InterPro" id="IPR002182">
    <property type="entry name" value="NB-ARC"/>
</dbReference>
<dbReference type="Gene3D" id="3.80.10.10">
    <property type="entry name" value="Ribonuclease Inhibitor"/>
    <property type="match status" value="1"/>
</dbReference>
<organism evidence="4 5">
    <name type="scientific">Vigna mungo</name>
    <name type="common">Black gram</name>
    <name type="synonym">Phaseolus mungo</name>
    <dbReference type="NCBI Taxonomy" id="3915"/>
    <lineage>
        <taxon>Eukaryota</taxon>
        <taxon>Viridiplantae</taxon>
        <taxon>Streptophyta</taxon>
        <taxon>Embryophyta</taxon>
        <taxon>Tracheophyta</taxon>
        <taxon>Spermatophyta</taxon>
        <taxon>Magnoliopsida</taxon>
        <taxon>eudicotyledons</taxon>
        <taxon>Gunneridae</taxon>
        <taxon>Pentapetalae</taxon>
        <taxon>rosids</taxon>
        <taxon>fabids</taxon>
        <taxon>Fabales</taxon>
        <taxon>Fabaceae</taxon>
        <taxon>Papilionoideae</taxon>
        <taxon>50 kb inversion clade</taxon>
        <taxon>NPAAA clade</taxon>
        <taxon>indigoferoid/millettioid clade</taxon>
        <taxon>Phaseoleae</taxon>
        <taxon>Vigna</taxon>
    </lineage>
</organism>
<dbReference type="InterPro" id="IPR042197">
    <property type="entry name" value="Apaf_helical"/>
</dbReference>
<keyword evidence="1" id="KW-0433">Leucine-rich repeat</keyword>
<dbReference type="GO" id="GO:0007165">
    <property type="term" value="P:signal transduction"/>
    <property type="evidence" value="ECO:0007669"/>
    <property type="project" value="InterPro"/>
</dbReference>